<keyword evidence="4 11" id="KW-0808">Transferase</keyword>
<dbReference type="PRINTS" id="PR00476">
    <property type="entry name" value="PHFRCTKINASE"/>
</dbReference>
<evidence type="ECO:0000256" key="3">
    <source>
        <dbReference type="ARBA" id="ARBA00022490"/>
    </source>
</evidence>
<accession>A8F8L6</accession>
<comment type="similarity">
    <text evidence="9">Belongs to the phosphofructokinase type A (PFKA) family.</text>
</comment>
<keyword evidence="6 11" id="KW-0418">Kinase</keyword>
<dbReference type="InterPro" id="IPR035966">
    <property type="entry name" value="PKF_sf"/>
</dbReference>
<dbReference type="Gene3D" id="3.40.50.450">
    <property type="match status" value="1"/>
</dbReference>
<evidence type="ECO:0000259" key="10">
    <source>
        <dbReference type="Pfam" id="PF00365"/>
    </source>
</evidence>
<proteinExistence type="inferred from homology"/>
<evidence type="ECO:0000256" key="4">
    <source>
        <dbReference type="ARBA" id="ARBA00022679"/>
    </source>
</evidence>
<dbReference type="GO" id="GO:0006002">
    <property type="term" value="P:fructose 6-phosphate metabolic process"/>
    <property type="evidence" value="ECO:0007669"/>
    <property type="project" value="InterPro"/>
</dbReference>
<dbReference type="HOGENOM" id="CLU_020655_0_0_0"/>
<keyword evidence="7" id="KW-0460">Magnesium</keyword>
<dbReference type="KEGG" id="tle:Tlet_1946"/>
<dbReference type="GO" id="GO:0046872">
    <property type="term" value="F:metal ion binding"/>
    <property type="evidence" value="ECO:0007669"/>
    <property type="project" value="UniProtKB-KW"/>
</dbReference>
<dbReference type="GO" id="GO:0003872">
    <property type="term" value="F:6-phosphofructokinase activity"/>
    <property type="evidence" value="ECO:0007669"/>
    <property type="project" value="UniProtKB-EC"/>
</dbReference>
<dbReference type="PANTHER" id="PTHR13697:SF52">
    <property type="entry name" value="ATP-DEPENDENT 6-PHOSPHOFRUCTOKINASE 3"/>
    <property type="match status" value="1"/>
</dbReference>
<name>A8F8L6_PSELT</name>
<dbReference type="GO" id="GO:0061621">
    <property type="term" value="P:canonical glycolysis"/>
    <property type="evidence" value="ECO:0007669"/>
    <property type="project" value="TreeGrafter"/>
</dbReference>
<feature type="domain" description="Phosphofructokinase" evidence="10">
    <location>
        <begin position="3"/>
        <end position="293"/>
    </location>
</feature>
<dbReference type="PANTHER" id="PTHR13697">
    <property type="entry name" value="PHOSPHOFRUCTOKINASE"/>
    <property type="match status" value="1"/>
</dbReference>
<comment type="cofactor">
    <cofactor evidence="1">
        <name>Mg(2+)</name>
        <dbReference type="ChEBI" id="CHEBI:18420"/>
    </cofactor>
</comment>
<dbReference type="GO" id="GO:0070095">
    <property type="term" value="F:fructose-6-phosphate binding"/>
    <property type="evidence" value="ECO:0007669"/>
    <property type="project" value="TreeGrafter"/>
</dbReference>
<evidence type="ECO:0000256" key="5">
    <source>
        <dbReference type="ARBA" id="ARBA00022723"/>
    </source>
</evidence>
<evidence type="ECO:0000256" key="2">
    <source>
        <dbReference type="ARBA" id="ARBA00004679"/>
    </source>
</evidence>
<dbReference type="STRING" id="416591.Tlet_1946"/>
<evidence type="ECO:0000256" key="9">
    <source>
        <dbReference type="ARBA" id="ARBA00038478"/>
    </source>
</evidence>
<dbReference type="OrthoDB" id="9802503at2"/>
<reference evidence="11 12" key="2">
    <citation type="journal article" date="2009" name="Proc. Natl. Acad. Sci. U.S.A.">
        <title>On the chimeric nature, thermophilic origin, and phylogenetic placement of the Thermotogales.</title>
        <authorList>
            <person name="Zhaxybayeva O."/>
            <person name="Swithers K.S."/>
            <person name="Lapierre P."/>
            <person name="Fournier G.P."/>
            <person name="Bickhart D.M."/>
            <person name="DeBoy R.T."/>
            <person name="Nelson K.E."/>
            <person name="Nesbo C.L."/>
            <person name="Doolittle W.F."/>
            <person name="Gogarten J.P."/>
            <person name="Noll K.M."/>
        </authorList>
    </citation>
    <scope>NUCLEOTIDE SEQUENCE [LARGE SCALE GENOMIC DNA]</scope>
    <source>
        <strain evidence="12">ATCC BAA-301 / DSM 14385 / NBRC 107922 / TMO</strain>
    </source>
</reference>
<dbReference type="PIRSF" id="PIRSF000532">
    <property type="entry name" value="ATP_PFK_prok"/>
    <property type="match status" value="1"/>
</dbReference>
<keyword evidence="3" id="KW-0963">Cytoplasm</keyword>
<dbReference type="SUPFAM" id="SSF53784">
    <property type="entry name" value="Phosphofructokinase"/>
    <property type="match status" value="1"/>
</dbReference>
<dbReference type="UniPathway" id="UPA00109">
    <property type="reaction ID" value="UER00182"/>
</dbReference>
<protein>
    <submittedName>
        <fullName evidence="11">6-phosphofructokinase</fullName>
        <ecNumber evidence="11">2.7.1.11</ecNumber>
    </submittedName>
</protein>
<gene>
    <name evidence="11" type="ordered locus">Tlet_1946</name>
</gene>
<dbReference type="GO" id="GO:0030388">
    <property type="term" value="P:fructose 1,6-bisphosphate metabolic process"/>
    <property type="evidence" value="ECO:0007669"/>
    <property type="project" value="TreeGrafter"/>
</dbReference>
<dbReference type="GO" id="GO:0042802">
    <property type="term" value="F:identical protein binding"/>
    <property type="evidence" value="ECO:0007669"/>
    <property type="project" value="TreeGrafter"/>
</dbReference>
<dbReference type="EMBL" id="CP000812">
    <property type="protein sequence ID" value="ABV34500.1"/>
    <property type="molecule type" value="Genomic_DNA"/>
</dbReference>
<keyword evidence="12" id="KW-1185">Reference proteome</keyword>
<dbReference type="RefSeq" id="WP_012003976.1">
    <property type="nucleotide sequence ID" value="NC_009828.1"/>
</dbReference>
<dbReference type="GO" id="GO:0016208">
    <property type="term" value="F:AMP binding"/>
    <property type="evidence" value="ECO:0007669"/>
    <property type="project" value="TreeGrafter"/>
</dbReference>
<dbReference type="InterPro" id="IPR000023">
    <property type="entry name" value="Phosphofructokinase_dom"/>
</dbReference>
<evidence type="ECO:0000256" key="7">
    <source>
        <dbReference type="ARBA" id="ARBA00022842"/>
    </source>
</evidence>
<sequence>MKRIAVLCVGNDCPGLNAAIRAATVKASELNIEILGVKDGFEGFLSGKIEVMTRNTVSGILHKGGTILGTSLFLPVNEEDIVQVAEKVEQYSITCLLILGGRLGVRAALKLMQSGVPSVLVPATIDNDLSFSDFSIGFFTAVEHVKDALDILHATAESHHRVMIVETMGKPGGWIAVVGGLAGGADYIITSAEPLDIQELLKKIRSRYESQKRFSLVIVENDVNLPGEIYQLANMDSHIPPAEAIGEFLEKQLKDINMEWRYTNLGYLQRGGSPVSMDRLIAIQMATRAVEMVKAARVYHAVGMKGLTVTEVPYSDTMINVRTVEEHLKNLAKLFY</sequence>
<evidence type="ECO:0000313" key="12">
    <source>
        <dbReference type="Proteomes" id="UP000002016"/>
    </source>
</evidence>
<dbReference type="Gene3D" id="3.40.50.460">
    <property type="entry name" value="Phosphofructokinase domain"/>
    <property type="match status" value="1"/>
</dbReference>
<keyword evidence="5" id="KW-0479">Metal-binding</keyword>
<evidence type="ECO:0000313" key="11">
    <source>
        <dbReference type="EMBL" id="ABV34500.1"/>
    </source>
</evidence>
<dbReference type="eggNOG" id="COG0205">
    <property type="taxonomic scope" value="Bacteria"/>
</dbReference>
<comment type="pathway">
    <text evidence="2">Carbohydrate degradation; glycolysis; D-glyceraldehyde 3-phosphate and glycerone phosphate from D-glucose: step 3/4.</text>
</comment>
<dbReference type="NCBIfam" id="NF002872">
    <property type="entry name" value="PRK03202.1"/>
    <property type="match status" value="1"/>
</dbReference>
<keyword evidence="8" id="KW-0324">Glycolysis</keyword>
<dbReference type="GO" id="GO:0005524">
    <property type="term" value="F:ATP binding"/>
    <property type="evidence" value="ECO:0007669"/>
    <property type="project" value="InterPro"/>
</dbReference>
<dbReference type="InterPro" id="IPR022953">
    <property type="entry name" value="ATP_PFK"/>
</dbReference>
<dbReference type="GO" id="GO:0005945">
    <property type="term" value="C:6-phosphofructokinase complex"/>
    <property type="evidence" value="ECO:0007669"/>
    <property type="project" value="TreeGrafter"/>
</dbReference>
<dbReference type="Pfam" id="PF00365">
    <property type="entry name" value="PFK"/>
    <property type="match status" value="1"/>
</dbReference>
<reference evidence="11 12" key="1">
    <citation type="submission" date="2007-08" db="EMBL/GenBank/DDBJ databases">
        <title>Complete sequence of Thermotoga lettingae TMO.</title>
        <authorList>
            <consortium name="US DOE Joint Genome Institute"/>
            <person name="Copeland A."/>
            <person name="Lucas S."/>
            <person name="Lapidus A."/>
            <person name="Barry K."/>
            <person name="Glavina del Rio T."/>
            <person name="Dalin E."/>
            <person name="Tice H."/>
            <person name="Pitluck S."/>
            <person name="Foster B."/>
            <person name="Bruce D."/>
            <person name="Schmutz J."/>
            <person name="Larimer F."/>
            <person name="Land M."/>
            <person name="Hauser L."/>
            <person name="Kyrpides N."/>
            <person name="Mikhailova N."/>
            <person name="Nelson K."/>
            <person name="Gogarten J.P."/>
            <person name="Noll K."/>
            <person name="Richardson P."/>
        </authorList>
    </citation>
    <scope>NUCLEOTIDE SEQUENCE [LARGE SCALE GENOMIC DNA]</scope>
    <source>
        <strain evidence="12">ATCC BAA-301 / DSM 14385 / NBRC 107922 / TMO</strain>
    </source>
</reference>
<dbReference type="AlphaFoldDB" id="A8F8L6"/>
<dbReference type="Proteomes" id="UP000002016">
    <property type="component" value="Chromosome"/>
</dbReference>
<dbReference type="GO" id="GO:0048029">
    <property type="term" value="F:monosaccharide binding"/>
    <property type="evidence" value="ECO:0007669"/>
    <property type="project" value="TreeGrafter"/>
</dbReference>
<organism evidence="11 12">
    <name type="scientific">Pseudothermotoga lettingae (strain ATCC BAA-301 / DSM 14385 / NBRC 107922 / TMO)</name>
    <name type="common">Thermotoga lettingae</name>
    <dbReference type="NCBI Taxonomy" id="416591"/>
    <lineage>
        <taxon>Bacteria</taxon>
        <taxon>Thermotogati</taxon>
        <taxon>Thermotogota</taxon>
        <taxon>Thermotogae</taxon>
        <taxon>Thermotogales</taxon>
        <taxon>Thermotogaceae</taxon>
        <taxon>Pseudothermotoga</taxon>
    </lineage>
</organism>
<evidence type="ECO:0000256" key="1">
    <source>
        <dbReference type="ARBA" id="ARBA00001946"/>
    </source>
</evidence>
<evidence type="ECO:0000256" key="8">
    <source>
        <dbReference type="ARBA" id="ARBA00023152"/>
    </source>
</evidence>
<dbReference type="InterPro" id="IPR012003">
    <property type="entry name" value="ATP_PFK_prok-type"/>
</dbReference>
<evidence type="ECO:0000256" key="6">
    <source>
        <dbReference type="ARBA" id="ARBA00022777"/>
    </source>
</evidence>
<dbReference type="EC" id="2.7.1.11" evidence="11"/>